<evidence type="ECO:0000313" key="1">
    <source>
        <dbReference type="EMBL" id="CAH2396540.1"/>
    </source>
</evidence>
<dbReference type="Proteomes" id="UP001152604">
    <property type="component" value="Unassembled WGS sequence"/>
</dbReference>
<sequence length="115" mass="12504">MAIKRYESDAHMSRVVEANGMIFLTGVTAQDRSNNLKDQTAEVLSTIDQKLMLAGSDKSKVLSATCYLSDKSKEPEMNEAWEAWVQPGCQPARATVGATLGSPDTLVEIVLIAMK</sequence>
<name>A0ABM9DIX9_9HYPH</name>
<dbReference type="Pfam" id="PF01042">
    <property type="entry name" value="Ribonuc_L-PSP"/>
    <property type="match status" value="1"/>
</dbReference>
<dbReference type="RefSeq" id="WP_254023840.1">
    <property type="nucleotide sequence ID" value="NZ_CAKXZS010000009.1"/>
</dbReference>
<reference evidence="1" key="1">
    <citation type="submission" date="2022-03" db="EMBL/GenBank/DDBJ databases">
        <authorList>
            <person name="Brunel B."/>
        </authorList>
    </citation>
    <scope>NUCLEOTIDE SEQUENCE</scope>
    <source>
        <strain evidence="1">STM4922sample</strain>
    </source>
</reference>
<evidence type="ECO:0000313" key="2">
    <source>
        <dbReference type="Proteomes" id="UP001152604"/>
    </source>
</evidence>
<dbReference type="PANTHER" id="PTHR47328:SF1">
    <property type="entry name" value="RUTC FAMILY PROTEIN YOAB"/>
    <property type="match status" value="1"/>
</dbReference>
<accession>A0ABM9DIX9</accession>
<dbReference type="InterPro" id="IPR035959">
    <property type="entry name" value="RutC-like_sf"/>
</dbReference>
<dbReference type="Gene3D" id="3.30.1330.40">
    <property type="entry name" value="RutC-like"/>
    <property type="match status" value="1"/>
</dbReference>
<dbReference type="PANTHER" id="PTHR47328">
    <property type="match status" value="1"/>
</dbReference>
<comment type="caution">
    <text evidence="1">The sequence shown here is derived from an EMBL/GenBank/DDBJ whole genome shotgun (WGS) entry which is preliminary data.</text>
</comment>
<proteinExistence type="predicted"/>
<protein>
    <submittedName>
        <fullName evidence="1">RutC family protein YoaB</fullName>
    </submittedName>
</protein>
<dbReference type="CDD" id="cd06150">
    <property type="entry name" value="YjgF_YER057c_UK114_like_2"/>
    <property type="match status" value="1"/>
</dbReference>
<organism evidence="1 2">
    <name type="scientific">Mesorhizobium ventifaucium</name>
    <dbReference type="NCBI Taxonomy" id="666020"/>
    <lineage>
        <taxon>Bacteria</taxon>
        <taxon>Pseudomonadati</taxon>
        <taxon>Pseudomonadota</taxon>
        <taxon>Alphaproteobacteria</taxon>
        <taxon>Hyphomicrobiales</taxon>
        <taxon>Phyllobacteriaceae</taxon>
        <taxon>Mesorhizobium</taxon>
    </lineage>
</organism>
<dbReference type="InterPro" id="IPR035709">
    <property type="entry name" value="YoaB-like"/>
</dbReference>
<dbReference type="InterPro" id="IPR006175">
    <property type="entry name" value="YjgF/YER057c/UK114"/>
</dbReference>
<dbReference type="SUPFAM" id="SSF55298">
    <property type="entry name" value="YjgF-like"/>
    <property type="match status" value="1"/>
</dbReference>
<gene>
    <name evidence="1" type="ORF">MES4922_170014</name>
</gene>
<dbReference type="EMBL" id="CAKXZS010000009">
    <property type="protein sequence ID" value="CAH2396540.1"/>
    <property type="molecule type" value="Genomic_DNA"/>
</dbReference>
<keyword evidence="2" id="KW-1185">Reference proteome</keyword>